<dbReference type="InterPro" id="IPR001584">
    <property type="entry name" value="Integrase_cat-core"/>
</dbReference>
<dbReference type="Proteomes" id="UP000234530">
    <property type="component" value="Plasmid pPZ02"/>
</dbReference>
<organism evidence="3 4">
    <name type="scientific">Paracoccus zhejiangensis</name>
    <dbReference type="NCBI Taxonomy" id="1077935"/>
    <lineage>
        <taxon>Bacteria</taxon>
        <taxon>Pseudomonadati</taxon>
        <taxon>Pseudomonadota</taxon>
        <taxon>Alphaproteobacteria</taxon>
        <taxon>Rhodobacterales</taxon>
        <taxon>Paracoccaceae</taxon>
        <taxon>Paracoccus</taxon>
    </lineage>
</organism>
<dbReference type="Gene3D" id="3.30.420.10">
    <property type="entry name" value="Ribonuclease H-like superfamily/Ribonuclease H"/>
    <property type="match status" value="1"/>
</dbReference>
<dbReference type="Pfam" id="PF13551">
    <property type="entry name" value="HTH_29"/>
    <property type="match status" value="1"/>
</dbReference>
<dbReference type="OrthoDB" id="9814072at2"/>
<dbReference type="InterPro" id="IPR036397">
    <property type="entry name" value="RNaseH_sf"/>
</dbReference>
<geneLocation type="plasmid" evidence="4">
    <name>ppz02</name>
</geneLocation>
<evidence type="ECO:0000313" key="4">
    <source>
        <dbReference type="Proteomes" id="UP000234530"/>
    </source>
</evidence>
<keyword evidence="4" id="KW-1185">Reference proteome</keyword>
<dbReference type="GO" id="GO:0015074">
    <property type="term" value="P:DNA integration"/>
    <property type="evidence" value="ECO:0007669"/>
    <property type="project" value="InterPro"/>
</dbReference>
<keyword evidence="3" id="KW-0614">Plasmid</keyword>
<dbReference type="EMBL" id="CP025432">
    <property type="protein sequence ID" value="AUH66897.1"/>
    <property type="molecule type" value="Genomic_DNA"/>
</dbReference>
<feature type="domain" description="Integrase catalytic" evidence="2">
    <location>
        <begin position="173"/>
        <end position="377"/>
    </location>
</feature>
<evidence type="ECO:0000256" key="1">
    <source>
        <dbReference type="SAM" id="MobiDB-lite"/>
    </source>
</evidence>
<evidence type="ECO:0000313" key="3">
    <source>
        <dbReference type="EMBL" id="AUH66897.1"/>
    </source>
</evidence>
<dbReference type="Pfam" id="PF09299">
    <property type="entry name" value="Mu-transpos_C"/>
    <property type="match status" value="1"/>
</dbReference>
<gene>
    <name evidence="3" type="ORF">CX676_21425</name>
</gene>
<dbReference type="SUPFAM" id="SSF53098">
    <property type="entry name" value="Ribonuclease H-like"/>
    <property type="match status" value="1"/>
</dbReference>
<proteinExistence type="predicted"/>
<reference evidence="3 4" key="1">
    <citation type="journal article" date="2013" name="Antonie Van Leeuwenhoek">
        <title>Paracoccus zhejiangensis sp. nov., isolated from activated sludge in wastewater-treatment system.</title>
        <authorList>
            <person name="Wu Z.G."/>
            <person name="Zhang D.F."/>
            <person name="Liu Y.L."/>
            <person name="Wang F."/>
            <person name="Jiang X."/>
            <person name="Li C."/>
            <person name="Li S.P."/>
            <person name="Hong Q."/>
            <person name="Li W.J."/>
        </authorList>
    </citation>
    <scope>NUCLEOTIDE SEQUENCE [LARGE SCALE GENOMIC DNA]</scope>
    <source>
        <strain evidence="3 4">J6</strain>
        <plasmid evidence="4">Plasmid ppz02</plasmid>
    </source>
</reference>
<name>A0A2H5F5T4_9RHOB</name>
<sequence length="555" mass="63285">MANVGRKTTEKSALFEEIHADQAWLRATRIARELDRVLDSPDPMRVAVGQAAVELCLSTRQVYNLLARYRETRRVSSLLPRTGRQRRARINGAVEQIIADTLRELWLRPEQPDLAPIVDEIRAQCVEHGLNPPAYVTVAKRIPRLFTPEEIARYRHSSARHLHRLKPRPGYIRADRPLDVFQIDHTPADIQFVEVIDSSGLFVGRPYLTLAADVATSAITGFCLTLEHPSRLSVALCLAHAISDKRAWLRERGIDHAWPMQGRPKMIVVDSAKEFRSMSFARSCADYGIMIKSRNKGTVHRGGLVERLLGKVNALLRALPGRTGRSIADRDEYASEERARLSFAELERCIALAIIDHNLSQNARKLTVPADEWEKNHISTGRPSDDAVDVLLNFLPRKTRRITPQGISLFAIDYFESWLGPLVARRDRLAPLEVCYDPRDISRLFLRDPGTDSWKSVMRRDGVAAPVTLWQHREDRRYRREQGQKSAEEKMLLRREIATTIANTKSQKAQLRQRVRERHALAASKVHESMPLPSGAESPISNQNRPRRIFPIEDW</sequence>
<dbReference type="PROSITE" id="PS50994">
    <property type="entry name" value="INTEGRASE"/>
    <property type="match status" value="1"/>
</dbReference>
<dbReference type="AlphaFoldDB" id="A0A2H5F5T4"/>
<dbReference type="GO" id="GO:0003676">
    <property type="term" value="F:nucleic acid binding"/>
    <property type="evidence" value="ECO:0007669"/>
    <property type="project" value="InterPro"/>
</dbReference>
<evidence type="ECO:0000259" key="2">
    <source>
        <dbReference type="PROSITE" id="PS50994"/>
    </source>
</evidence>
<dbReference type="KEGG" id="pzh:CX676_21425"/>
<accession>A0A2H5F5T4</accession>
<dbReference type="InterPro" id="IPR012337">
    <property type="entry name" value="RNaseH-like_sf"/>
</dbReference>
<feature type="region of interest" description="Disordered" evidence="1">
    <location>
        <begin position="523"/>
        <end position="555"/>
    </location>
</feature>
<dbReference type="InterPro" id="IPR015378">
    <property type="entry name" value="Transposase-like_Mu_C"/>
</dbReference>
<protein>
    <submittedName>
        <fullName evidence="3">Transposase</fullName>
    </submittedName>
</protein>